<dbReference type="EMBL" id="LR216287">
    <property type="protein sequence ID" value="VFJ15012.1"/>
    <property type="molecule type" value="Genomic_DNA"/>
</dbReference>
<evidence type="ECO:0000259" key="2">
    <source>
        <dbReference type="Pfam" id="PF05048"/>
    </source>
</evidence>
<evidence type="ECO:0000313" key="3">
    <source>
        <dbReference type="EMBL" id="VFJ15012.1"/>
    </source>
</evidence>
<dbReference type="SUPFAM" id="SSF51126">
    <property type="entry name" value="Pectin lyase-like"/>
    <property type="match status" value="1"/>
</dbReference>
<dbReference type="InterPro" id="IPR011050">
    <property type="entry name" value="Pectin_lyase_fold/virulence"/>
</dbReference>
<dbReference type="Pfam" id="PF05048">
    <property type="entry name" value="NosD"/>
    <property type="match status" value="1"/>
</dbReference>
<accession>A0A484IB66</accession>
<dbReference type="KEGG" id="nfn:NFRAN_2690"/>
<protein>
    <recommendedName>
        <fullName evidence="2">Periplasmic copper-binding protein NosD beta helix domain-containing protein</fullName>
    </recommendedName>
</protein>
<dbReference type="InterPro" id="IPR006626">
    <property type="entry name" value="PbH1"/>
</dbReference>
<dbReference type="Proteomes" id="UP000294299">
    <property type="component" value="Chromosome NFRAN"/>
</dbReference>
<dbReference type="InterPro" id="IPR012334">
    <property type="entry name" value="Pectin_lyas_fold"/>
</dbReference>
<gene>
    <name evidence="3" type="ORF">NFRAN_2690</name>
</gene>
<organism evidence="3 4">
    <name type="scientific">Candidatus Nitrosocosmicus franklandianus</name>
    <dbReference type="NCBI Taxonomy" id="1798806"/>
    <lineage>
        <taxon>Archaea</taxon>
        <taxon>Nitrososphaerota</taxon>
        <taxon>Nitrososphaeria</taxon>
        <taxon>Nitrososphaerales</taxon>
        <taxon>Nitrososphaeraceae</taxon>
        <taxon>Candidatus Nitrosocosmicus</taxon>
    </lineage>
</organism>
<evidence type="ECO:0000256" key="1">
    <source>
        <dbReference type="SAM" id="MobiDB-lite"/>
    </source>
</evidence>
<keyword evidence="4" id="KW-1185">Reference proteome</keyword>
<dbReference type="RefSeq" id="WP_134485049.1">
    <property type="nucleotide sequence ID" value="NZ_LR216287.1"/>
</dbReference>
<dbReference type="GeneID" id="39421833"/>
<sequence>MNNKIYLMAALIAFASVGALLIQPTVASAQSSMIDNILNSAIPSSNSNDNNQQSQSSDSNSSSSSSDNTSVAAPISTSLSCGQVIKQSVKLTANLDCKTDGIIVGADGITIDLNGFTLSGPGEKSSKVGIMFADNDEVTVQGPGTITKFQAGALFSGGEDNKISRVTFTGNEIAVFETGSKNVVIEDNLMFENSIGVAAHSSSGSKLTTNLFKANDLAGVTLVNSAKNELSMNTIQGSVNGIFLDGQSTENIINSNNVLQNRGVDLNNGNGLPTNINNNVFSDNNCNTSVPDGLCLGR</sequence>
<dbReference type="OrthoDB" id="9600at2157"/>
<dbReference type="SMART" id="SM00710">
    <property type="entry name" value="PbH1"/>
    <property type="match status" value="6"/>
</dbReference>
<dbReference type="InterPro" id="IPR007742">
    <property type="entry name" value="NosD_dom"/>
</dbReference>
<dbReference type="Gene3D" id="2.160.20.10">
    <property type="entry name" value="Single-stranded right-handed beta-helix, Pectin lyase-like"/>
    <property type="match status" value="1"/>
</dbReference>
<feature type="region of interest" description="Disordered" evidence="1">
    <location>
        <begin position="43"/>
        <end position="70"/>
    </location>
</feature>
<evidence type="ECO:0000313" key="4">
    <source>
        <dbReference type="Proteomes" id="UP000294299"/>
    </source>
</evidence>
<reference evidence="3 4" key="1">
    <citation type="submission" date="2019-02" db="EMBL/GenBank/DDBJ databases">
        <authorList>
            <person name="Lehtovirta-Morley E L."/>
        </authorList>
    </citation>
    <scope>NUCLEOTIDE SEQUENCE [LARGE SCALE GENOMIC DNA]</scope>
    <source>
        <strain evidence="3">NFRAN1</strain>
    </source>
</reference>
<name>A0A484IB66_9ARCH</name>
<feature type="compositionally biased region" description="Low complexity" evidence="1">
    <location>
        <begin position="44"/>
        <end position="68"/>
    </location>
</feature>
<dbReference type="AlphaFoldDB" id="A0A484IB66"/>
<feature type="domain" description="Periplasmic copper-binding protein NosD beta helix" evidence="2">
    <location>
        <begin position="126"/>
        <end position="289"/>
    </location>
</feature>
<proteinExistence type="predicted"/>